<accession>A0A7S4AWZ8</accession>
<protein>
    <recommendedName>
        <fullName evidence="3">CHRD domain-containing protein</fullName>
    </recommendedName>
</protein>
<dbReference type="EMBL" id="HBIX01034471">
    <property type="protein sequence ID" value="CAE0729751.1"/>
    <property type="molecule type" value="Transcribed_RNA"/>
</dbReference>
<reference evidence="2" key="1">
    <citation type="submission" date="2021-01" db="EMBL/GenBank/DDBJ databases">
        <authorList>
            <person name="Corre E."/>
            <person name="Pelletier E."/>
            <person name="Niang G."/>
            <person name="Scheremetjew M."/>
            <person name="Finn R."/>
            <person name="Kale V."/>
            <person name="Holt S."/>
            <person name="Cochrane G."/>
            <person name="Meng A."/>
            <person name="Brown T."/>
            <person name="Cohen L."/>
        </authorList>
    </citation>
    <scope>NUCLEOTIDE SEQUENCE</scope>
    <source>
        <strain evidence="2">10249 10 AB</strain>
    </source>
</reference>
<name>A0A7S4AWZ8_9STRA</name>
<evidence type="ECO:0000313" key="2">
    <source>
        <dbReference type="EMBL" id="CAE0729751.1"/>
    </source>
</evidence>
<sequence length="193" mass="18981">MNIFLSSTILASVMAPAYSFSYLDTLNAAPVAAAPVAAAPVAPAPVAPAPVAAAPAAPYTPAPAADIEPGANYFDSLSTGAEVRGPGLMTHVDHLNTGASSLHGAGIHTYAEALVSTSAFEGGVGIHTYCDDLSPTTGTKSPSPFGSSVAASISSTDGVTFTLTTGDISGLVSDLKAGAKLTLSGSIDSISTN</sequence>
<organism evidence="2">
    <name type="scientific">Pseudo-nitzschia australis</name>
    <dbReference type="NCBI Taxonomy" id="44445"/>
    <lineage>
        <taxon>Eukaryota</taxon>
        <taxon>Sar</taxon>
        <taxon>Stramenopiles</taxon>
        <taxon>Ochrophyta</taxon>
        <taxon>Bacillariophyta</taxon>
        <taxon>Bacillariophyceae</taxon>
        <taxon>Bacillariophycidae</taxon>
        <taxon>Bacillariales</taxon>
        <taxon>Bacillariaceae</taxon>
        <taxon>Pseudo-nitzschia</taxon>
    </lineage>
</organism>
<feature type="chain" id="PRO_5030923839" description="CHRD domain-containing protein" evidence="1">
    <location>
        <begin position="20"/>
        <end position="193"/>
    </location>
</feature>
<evidence type="ECO:0008006" key="3">
    <source>
        <dbReference type="Google" id="ProtNLM"/>
    </source>
</evidence>
<dbReference type="AlphaFoldDB" id="A0A7S4AWZ8"/>
<feature type="signal peptide" evidence="1">
    <location>
        <begin position="1"/>
        <end position="19"/>
    </location>
</feature>
<proteinExistence type="predicted"/>
<evidence type="ECO:0000256" key="1">
    <source>
        <dbReference type="SAM" id="SignalP"/>
    </source>
</evidence>
<gene>
    <name evidence="2" type="ORF">PAUS00366_LOCUS22536</name>
</gene>
<keyword evidence="1" id="KW-0732">Signal</keyword>